<feature type="transmembrane region" description="Helical" evidence="1">
    <location>
        <begin position="128"/>
        <end position="161"/>
    </location>
</feature>
<evidence type="ECO:0000313" key="2">
    <source>
        <dbReference type="EMBL" id="HHL43750.1"/>
    </source>
</evidence>
<comment type="caution">
    <text evidence="2">The sequence shown here is derived from an EMBL/GenBank/DDBJ whole genome shotgun (WGS) entry which is preliminary data.</text>
</comment>
<name>A0A7C5LW66_9PROT</name>
<evidence type="ECO:0000256" key="1">
    <source>
        <dbReference type="SAM" id="Phobius"/>
    </source>
</evidence>
<dbReference type="EMBL" id="DRMJ01000474">
    <property type="protein sequence ID" value="HHL43750.1"/>
    <property type="molecule type" value="Genomic_DNA"/>
</dbReference>
<feature type="transmembrane region" description="Helical" evidence="1">
    <location>
        <begin position="30"/>
        <end position="55"/>
    </location>
</feature>
<dbReference type="Proteomes" id="UP000885830">
    <property type="component" value="Unassembled WGS sequence"/>
</dbReference>
<reference evidence="2" key="1">
    <citation type="journal article" date="2020" name="mSystems">
        <title>Genome- and Community-Level Interaction Insights into Carbon Utilization and Element Cycling Functions of Hydrothermarchaeota in Hydrothermal Sediment.</title>
        <authorList>
            <person name="Zhou Z."/>
            <person name="Liu Y."/>
            <person name="Xu W."/>
            <person name="Pan J."/>
            <person name="Luo Z.H."/>
            <person name="Li M."/>
        </authorList>
    </citation>
    <scope>NUCLEOTIDE SEQUENCE [LARGE SCALE GENOMIC DNA]</scope>
    <source>
        <strain evidence="2">HyVt-485</strain>
    </source>
</reference>
<keyword evidence="1" id="KW-1133">Transmembrane helix</keyword>
<proteinExistence type="predicted"/>
<feature type="non-terminal residue" evidence="2">
    <location>
        <position position="195"/>
    </location>
</feature>
<dbReference type="AlphaFoldDB" id="A0A7C5LW66"/>
<gene>
    <name evidence="2" type="ORF">ENJ42_09035</name>
</gene>
<organism evidence="2">
    <name type="scientific">Hellea balneolensis</name>
    <dbReference type="NCBI Taxonomy" id="287478"/>
    <lineage>
        <taxon>Bacteria</taxon>
        <taxon>Pseudomonadati</taxon>
        <taxon>Pseudomonadota</taxon>
        <taxon>Alphaproteobacteria</taxon>
        <taxon>Maricaulales</taxon>
        <taxon>Robiginitomaculaceae</taxon>
        <taxon>Hellea</taxon>
    </lineage>
</organism>
<feature type="transmembrane region" description="Helical" evidence="1">
    <location>
        <begin position="75"/>
        <end position="99"/>
    </location>
</feature>
<evidence type="ECO:0008006" key="3">
    <source>
        <dbReference type="Google" id="ProtNLM"/>
    </source>
</evidence>
<protein>
    <recommendedName>
        <fullName evidence="3">Glycerophosphoryl diester phosphodiesterase membrane domain-containing protein</fullName>
    </recommendedName>
</protein>
<sequence length="195" mass="20796">MSDNEIDYNAETFDIGRVINRTFAMVKRNFVGMFAIAGLIVGIPAFLVNFLPMFFVNGDIETLLGDVEANSGEMFGLVGAVAVVSVIAGLVILVATVVLQGAITHASVKDFNGEPVDLRESLRVGLRYFWPLVGFGILSALGMALGLVLFIIPGIILALMWMVGAPAIVIENTGVSGAFDRSSALTSGSKWWLLL</sequence>
<accession>A0A7C5LW66</accession>
<keyword evidence="1" id="KW-0812">Transmembrane</keyword>
<keyword evidence="1" id="KW-0472">Membrane</keyword>